<name>A0AAD0U6M2_9BURK</name>
<feature type="domain" description="Virulence-associated protein E-like" evidence="2">
    <location>
        <begin position="523"/>
        <end position="721"/>
    </location>
</feature>
<sequence>MELEDFDAVNAAALASLDSLLAQWFPNGVVDGAEFCIGSLSGEAGKSLRVRLKGDKAGFWSDFSMDGEAGRDPISLYAAKESISQGKACAHLARELGIAIHGADKVKRIPNGTPYLPQKSAPAQAGKGVGAPPKEKKSTSSWCPILPIPEAALPYPVAHPVRGRPQMVWEYRDQQRQLLGIVCRFVTSDGGKEVLPCVYAQDENTGNRKWHWIQWREPRPLYLPQPLREGFPVLVVEGEKCADAARAAVGDAWDVVSWPGGGKAVKKVDWSLLAGRSLLLWADADAQRYKENHAKAGEIKPEVEQPGMVAMQAVAELNFSQGCSIQFVDIPPPGEVEDGWDVADLIAAGGTKEDVCAWLAHVRPAWVAKSVEEAAAPASPAAVSDDSVPAWVDAPPTPEDVPQRPASAGSMDRAQIKAMMLYGATGVKPCRENVFLALTHDPDLHGIVAFDKFSELLMKRRDPPWESEPGEWTESDDFFLGLFLGQHYGLIVSSIGEIEKAVAQVARRHAFNPVTDYMSECEAKWDGKPRVADAFHRYWGAEDSDYTRLVSTMFLVGLAARAYVPGIKHDCAPVFEGGQGAGKSTALEVLGGAWYADTPFRMGEKDGYLSIQGILLYEVAELEQFNRSEVTAVKAFMSSKKDRFREPYGRRMRNLPRRTLFAATTNEGQYFKDPTGSRRFWPVKCGRVDTVGLAEVRDQLFGEAVAMWRRGVKWYATRDQDVRLIMPAQDDREIPDQWIGRLYDYVEGIDADGNSLSVRKLDRVTARELLTRALHIEIGKLSQSKNETMRISACMRKLGWEKERDPNGAREYFYVRPKPAVVEPKMAEEGDYAIPF</sequence>
<evidence type="ECO:0000313" key="3">
    <source>
        <dbReference type="EMBL" id="AYR24242.1"/>
    </source>
</evidence>
<dbReference type="Proteomes" id="UP000269199">
    <property type="component" value="Chromosome"/>
</dbReference>
<protein>
    <recommendedName>
        <fullName evidence="2">Virulence-associated protein E-like domain-containing protein</fullName>
    </recommendedName>
</protein>
<reference evidence="3 4" key="1">
    <citation type="submission" date="2017-11" db="EMBL/GenBank/DDBJ databases">
        <title>Complete genome sequence of Herbaspirillum rubrisubalbicans DSM 11543.</title>
        <authorList>
            <person name="Chen M."/>
            <person name="An Q."/>
        </authorList>
    </citation>
    <scope>NUCLEOTIDE SEQUENCE [LARGE SCALE GENOMIC DNA]</scope>
    <source>
        <strain evidence="3 4">DSM 11543</strain>
    </source>
</reference>
<feature type="region of interest" description="Disordered" evidence="1">
    <location>
        <begin position="378"/>
        <end position="408"/>
    </location>
</feature>
<dbReference type="PANTHER" id="PTHR34985:SF1">
    <property type="entry name" value="SLR0554 PROTEIN"/>
    <property type="match status" value="1"/>
</dbReference>
<evidence type="ECO:0000313" key="4">
    <source>
        <dbReference type="Proteomes" id="UP000269199"/>
    </source>
</evidence>
<evidence type="ECO:0000256" key="1">
    <source>
        <dbReference type="SAM" id="MobiDB-lite"/>
    </source>
</evidence>
<gene>
    <name evidence="3" type="ORF">RC54_10565</name>
</gene>
<accession>A0AAD0U6M2</accession>
<dbReference type="Pfam" id="PF05272">
    <property type="entry name" value="VapE-like_dom"/>
    <property type="match status" value="1"/>
</dbReference>
<organism evidence="3 4">
    <name type="scientific">Herbaspirillum rubrisubalbicans</name>
    <dbReference type="NCBI Taxonomy" id="80842"/>
    <lineage>
        <taxon>Bacteria</taxon>
        <taxon>Pseudomonadati</taxon>
        <taxon>Pseudomonadota</taxon>
        <taxon>Betaproteobacteria</taxon>
        <taxon>Burkholderiales</taxon>
        <taxon>Oxalobacteraceae</taxon>
        <taxon>Herbaspirillum</taxon>
    </lineage>
</organism>
<dbReference type="EMBL" id="CP024996">
    <property type="protein sequence ID" value="AYR24242.1"/>
    <property type="molecule type" value="Genomic_DNA"/>
</dbReference>
<proteinExistence type="predicted"/>
<feature type="compositionally biased region" description="Low complexity" evidence="1">
    <location>
        <begin position="378"/>
        <end position="390"/>
    </location>
</feature>
<dbReference type="InterPro" id="IPR007936">
    <property type="entry name" value="VapE-like_dom"/>
</dbReference>
<evidence type="ECO:0000259" key="2">
    <source>
        <dbReference type="Pfam" id="PF05272"/>
    </source>
</evidence>
<dbReference type="AlphaFoldDB" id="A0AAD0U6M2"/>
<dbReference type="PANTHER" id="PTHR34985">
    <property type="entry name" value="SLR0554 PROTEIN"/>
    <property type="match status" value="1"/>
</dbReference>
<dbReference type="RefSeq" id="WP_061790687.1">
    <property type="nucleotide sequence ID" value="NZ_CP024996.1"/>
</dbReference>
<feature type="region of interest" description="Disordered" evidence="1">
    <location>
        <begin position="113"/>
        <end position="140"/>
    </location>
</feature>